<dbReference type="Proteomes" id="UP000887116">
    <property type="component" value="Unassembled WGS sequence"/>
</dbReference>
<name>A0A8X6M566_TRICU</name>
<accession>A0A8X6M566</accession>
<protein>
    <submittedName>
        <fullName evidence="1">Uncharacterized protein</fullName>
    </submittedName>
</protein>
<evidence type="ECO:0000313" key="1">
    <source>
        <dbReference type="EMBL" id="GFR33625.1"/>
    </source>
</evidence>
<evidence type="ECO:0000313" key="2">
    <source>
        <dbReference type="Proteomes" id="UP000887116"/>
    </source>
</evidence>
<dbReference type="AlphaFoldDB" id="A0A8X6M566"/>
<dbReference type="EMBL" id="BMAO01019893">
    <property type="protein sequence ID" value="GFR33625.1"/>
    <property type="molecule type" value="Genomic_DNA"/>
</dbReference>
<organism evidence="1 2">
    <name type="scientific">Trichonephila clavata</name>
    <name type="common">Joro spider</name>
    <name type="synonym">Nephila clavata</name>
    <dbReference type="NCBI Taxonomy" id="2740835"/>
    <lineage>
        <taxon>Eukaryota</taxon>
        <taxon>Metazoa</taxon>
        <taxon>Ecdysozoa</taxon>
        <taxon>Arthropoda</taxon>
        <taxon>Chelicerata</taxon>
        <taxon>Arachnida</taxon>
        <taxon>Araneae</taxon>
        <taxon>Araneomorphae</taxon>
        <taxon>Entelegynae</taxon>
        <taxon>Araneoidea</taxon>
        <taxon>Nephilidae</taxon>
        <taxon>Trichonephila</taxon>
    </lineage>
</organism>
<proteinExistence type="predicted"/>
<sequence>MKYSSINPILKYMSNTNLTNCLQCNNTSYRKSNALTTNNVLKESKPLLDEIFRSIEFFQLIPFLLSTNVPDCHREVSSARMECDELNEARQISERHTGKHFQPAIEFNERFRQIEAIQLTHQTGK</sequence>
<reference evidence="1" key="1">
    <citation type="submission" date="2020-07" db="EMBL/GenBank/DDBJ databases">
        <title>Multicomponent nature underlies the extraordinary mechanical properties of spider dragline silk.</title>
        <authorList>
            <person name="Kono N."/>
            <person name="Nakamura H."/>
            <person name="Mori M."/>
            <person name="Yoshida Y."/>
            <person name="Ohtoshi R."/>
            <person name="Malay A.D."/>
            <person name="Moran D.A.P."/>
            <person name="Tomita M."/>
            <person name="Numata K."/>
            <person name="Arakawa K."/>
        </authorList>
    </citation>
    <scope>NUCLEOTIDE SEQUENCE</scope>
</reference>
<keyword evidence="2" id="KW-1185">Reference proteome</keyword>
<gene>
    <name evidence="1" type="ORF">TNCT_391841</name>
</gene>
<comment type="caution">
    <text evidence="1">The sequence shown here is derived from an EMBL/GenBank/DDBJ whole genome shotgun (WGS) entry which is preliminary data.</text>
</comment>